<protein>
    <submittedName>
        <fullName evidence="2">Uncharacterized protein</fullName>
    </submittedName>
</protein>
<sequence>MEAGMAGTSVSTTQDQPPVREGGSHERVTVNLTKKTSDALTEAVRLSRDSKTDTINKALQVYALLQQVEADGGAIYLRENAGAEQERLRVF</sequence>
<keyword evidence="3" id="KW-1185">Reference proteome</keyword>
<name>A0A9W6KTD2_9ACTN</name>
<accession>A0A9W6KTD2</accession>
<reference evidence="2" key="2">
    <citation type="submission" date="2023-01" db="EMBL/GenBank/DDBJ databases">
        <authorList>
            <person name="Sun Q."/>
            <person name="Evtushenko L."/>
        </authorList>
    </citation>
    <scope>NUCLEOTIDE SEQUENCE</scope>
    <source>
        <strain evidence="2">VKM Ac-1321</strain>
    </source>
</reference>
<comment type="caution">
    <text evidence="2">The sequence shown here is derived from an EMBL/GenBank/DDBJ whole genome shotgun (WGS) entry which is preliminary data.</text>
</comment>
<dbReference type="Proteomes" id="UP001143480">
    <property type="component" value="Unassembled WGS sequence"/>
</dbReference>
<evidence type="ECO:0000313" key="3">
    <source>
        <dbReference type="Proteomes" id="UP001143480"/>
    </source>
</evidence>
<evidence type="ECO:0000313" key="2">
    <source>
        <dbReference type="EMBL" id="GLL06334.1"/>
    </source>
</evidence>
<reference evidence="2" key="1">
    <citation type="journal article" date="2014" name="Int. J. Syst. Evol. Microbiol.">
        <title>Complete genome sequence of Corynebacterium casei LMG S-19264T (=DSM 44701T), isolated from a smear-ripened cheese.</title>
        <authorList>
            <consortium name="US DOE Joint Genome Institute (JGI-PGF)"/>
            <person name="Walter F."/>
            <person name="Albersmeier A."/>
            <person name="Kalinowski J."/>
            <person name="Ruckert C."/>
        </authorList>
    </citation>
    <scope>NUCLEOTIDE SEQUENCE</scope>
    <source>
        <strain evidence="2">VKM Ac-1321</strain>
    </source>
</reference>
<proteinExistence type="predicted"/>
<gene>
    <name evidence="2" type="ORF">GCM10017581_080830</name>
</gene>
<feature type="region of interest" description="Disordered" evidence="1">
    <location>
        <begin position="1"/>
        <end position="26"/>
    </location>
</feature>
<dbReference type="AlphaFoldDB" id="A0A9W6KTD2"/>
<organism evidence="2 3">
    <name type="scientific">Dactylosporangium matsuzakiense</name>
    <dbReference type="NCBI Taxonomy" id="53360"/>
    <lineage>
        <taxon>Bacteria</taxon>
        <taxon>Bacillati</taxon>
        <taxon>Actinomycetota</taxon>
        <taxon>Actinomycetes</taxon>
        <taxon>Micromonosporales</taxon>
        <taxon>Micromonosporaceae</taxon>
        <taxon>Dactylosporangium</taxon>
    </lineage>
</organism>
<dbReference type="EMBL" id="BSFP01000071">
    <property type="protein sequence ID" value="GLL06334.1"/>
    <property type="molecule type" value="Genomic_DNA"/>
</dbReference>
<evidence type="ECO:0000256" key="1">
    <source>
        <dbReference type="SAM" id="MobiDB-lite"/>
    </source>
</evidence>